<dbReference type="AlphaFoldDB" id="A0A1V9YCM2"/>
<dbReference type="EMBL" id="JNBS01004342">
    <property type="protein sequence ID" value="OQR83436.1"/>
    <property type="molecule type" value="Genomic_DNA"/>
</dbReference>
<keyword evidence="2" id="KW-1185">Reference proteome</keyword>
<proteinExistence type="predicted"/>
<sequence length="73" mass="8155">MLVLSQVSFVGSTIGSPSQIKEMFAIAVEKNVRAMMHKGQARFRIVLENQTHDKSSQLTIKMTFFIVLNSGLL</sequence>
<dbReference type="Proteomes" id="UP000243217">
    <property type="component" value="Unassembled WGS sequence"/>
</dbReference>
<name>A0A1V9YCM2_9STRA</name>
<dbReference type="STRING" id="74557.A0A1V9YCM2"/>
<protein>
    <submittedName>
        <fullName evidence="1">Uncharacterized protein</fullName>
    </submittedName>
</protein>
<comment type="caution">
    <text evidence="1">The sequence shown here is derived from an EMBL/GenBank/DDBJ whole genome shotgun (WGS) entry which is preliminary data.</text>
</comment>
<organism evidence="1 2">
    <name type="scientific">Thraustotheca clavata</name>
    <dbReference type="NCBI Taxonomy" id="74557"/>
    <lineage>
        <taxon>Eukaryota</taxon>
        <taxon>Sar</taxon>
        <taxon>Stramenopiles</taxon>
        <taxon>Oomycota</taxon>
        <taxon>Saprolegniomycetes</taxon>
        <taxon>Saprolegniales</taxon>
        <taxon>Achlyaceae</taxon>
        <taxon>Thraustotheca</taxon>
    </lineage>
</organism>
<evidence type="ECO:0000313" key="2">
    <source>
        <dbReference type="Proteomes" id="UP000243217"/>
    </source>
</evidence>
<gene>
    <name evidence="1" type="ORF">THRCLA_23149</name>
</gene>
<dbReference type="OrthoDB" id="1879366at2759"/>
<accession>A0A1V9YCM2</accession>
<reference evidence="1 2" key="1">
    <citation type="journal article" date="2014" name="Genome Biol. Evol.">
        <title>The secreted proteins of Achlya hypogyna and Thraustotheca clavata identify the ancestral oomycete secretome and reveal gene acquisitions by horizontal gene transfer.</title>
        <authorList>
            <person name="Misner I."/>
            <person name="Blouin N."/>
            <person name="Leonard G."/>
            <person name="Richards T.A."/>
            <person name="Lane C.E."/>
        </authorList>
    </citation>
    <scope>NUCLEOTIDE SEQUENCE [LARGE SCALE GENOMIC DNA]</scope>
    <source>
        <strain evidence="1 2">ATCC 34112</strain>
    </source>
</reference>
<evidence type="ECO:0000313" key="1">
    <source>
        <dbReference type="EMBL" id="OQR83436.1"/>
    </source>
</evidence>